<reference evidence="8 9" key="1">
    <citation type="submission" date="2018-02" db="EMBL/GenBank/DDBJ databases">
        <title>Complete genome of the streamlined marine actinobacterium Pontimonas salivibrio CL-TW6 adapted to coastal planktonic lifestype.</title>
        <authorList>
            <person name="Cho B.C."/>
            <person name="Hardies S.C."/>
            <person name="Jang G.I."/>
            <person name="Hwang C.Y."/>
        </authorList>
    </citation>
    <scope>NUCLEOTIDE SEQUENCE [LARGE SCALE GENOMIC DNA]</scope>
    <source>
        <strain evidence="8 9">CL-TW6</strain>
    </source>
</reference>
<evidence type="ECO:0000256" key="5">
    <source>
        <dbReference type="ARBA" id="ARBA00022989"/>
    </source>
</evidence>
<dbReference type="KEGG" id="psai:C3B54_11762"/>
<sequence length="333" mass="35336">MVVTASRLRAVGGVGLGLAGLAVLLLLRLATADQPVESVPAPVMDGLTLALSVLIESLPFIVLGITLSVIVQLWIPQKWLFRILPANRFGRRFVISLLGMFLPVCECGNVPLARGLVARGYSVSDSMTFLLAAPIINPVTIITTHQAFGFDDGILVARILGAIVIANVLGWVFALHPNPETLLTTRFAAQCAVGPSVASSSRMQRSTDMFLREATVLMPALIVGSLVAGAIQVIVQRDTLVALGQDPLLSVLAMMLLAFVISICANVDSFFILPFADTFLPGSILAFLLLGPIVDIKMLALLKTTYRNSTLVRLTLLTVLITAAVGTAVNLVA</sequence>
<dbReference type="InterPro" id="IPR005524">
    <property type="entry name" value="DUF318"/>
</dbReference>
<evidence type="ECO:0000256" key="4">
    <source>
        <dbReference type="ARBA" id="ARBA00022692"/>
    </source>
</evidence>
<dbReference type="AlphaFoldDB" id="A0A2L2BQ57"/>
<evidence type="ECO:0000256" key="7">
    <source>
        <dbReference type="SAM" id="Phobius"/>
    </source>
</evidence>
<keyword evidence="4 7" id="KW-0812">Transmembrane</keyword>
<feature type="transmembrane region" description="Helical" evidence="7">
    <location>
        <begin position="48"/>
        <end position="75"/>
    </location>
</feature>
<protein>
    <submittedName>
        <fullName evidence="8">Permease</fullName>
    </submittedName>
</protein>
<proteinExistence type="inferred from homology"/>
<evidence type="ECO:0000256" key="6">
    <source>
        <dbReference type="ARBA" id="ARBA00023136"/>
    </source>
</evidence>
<feature type="transmembrane region" description="Helical" evidence="7">
    <location>
        <begin position="247"/>
        <end position="273"/>
    </location>
</feature>
<evidence type="ECO:0000256" key="1">
    <source>
        <dbReference type="ARBA" id="ARBA00004651"/>
    </source>
</evidence>
<name>A0A2L2BQ57_9MICO</name>
<evidence type="ECO:0000313" key="8">
    <source>
        <dbReference type="EMBL" id="AVG23742.1"/>
    </source>
</evidence>
<gene>
    <name evidence="8" type="ORF">C3B54_11762</name>
</gene>
<accession>A0A2L2BQ57</accession>
<feature type="transmembrane region" description="Helical" evidence="7">
    <location>
        <begin position="129"/>
        <end position="148"/>
    </location>
</feature>
<feature type="transmembrane region" description="Helical" evidence="7">
    <location>
        <begin position="95"/>
        <end position="117"/>
    </location>
</feature>
<feature type="transmembrane region" description="Helical" evidence="7">
    <location>
        <begin position="314"/>
        <end position="332"/>
    </location>
</feature>
<feature type="transmembrane region" description="Helical" evidence="7">
    <location>
        <begin position="155"/>
        <end position="174"/>
    </location>
</feature>
<feature type="transmembrane region" description="Helical" evidence="7">
    <location>
        <begin position="216"/>
        <end position="235"/>
    </location>
</feature>
<organism evidence="8 9">
    <name type="scientific">Pontimonas salivibrio</name>
    <dbReference type="NCBI Taxonomy" id="1159327"/>
    <lineage>
        <taxon>Bacteria</taxon>
        <taxon>Bacillati</taxon>
        <taxon>Actinomycetota</taxon>
        <taxon>Actinomycetes</taxon>
        <taxon>Micrococcales</taxon>
        <taxon>Microbacteriaceae</taxon>
        <taxon>Pontimonas</taxon>
    </lineage>
</organism>
<feature type="transmembrane region" description="Helical" evidence="7">
    <location>
        <begin position="279"/>
        <end position="302"/>
    </location>
</feature>
<dbReference type="RefSeq" id="WP_104913311.1">
    <property type="nucleotide sequence ID" value="NZ_CP026923.1"/>
</dbReference>
<evidence type="ECO:0000256" key="3">
    <source>
        <dbReference type="ARBA" id="ARBA00022475"/>
    </source>
</evidence>
<comment type="similarity">
    <text evidence="2">Belongs to the UPF0718 family.</text>
</comment>
<keyword evidence="6 7" id="KW-0472">Membrane</keyword>
<dbReference type="InterPro" id="IPR052923">
    <property type="entry name" value="UPF0718"/>
</dbReference>
<dbReference type="OrthoDB" id="9810876at2"/>
<evidence type="ECO:0000256" key="2">
    <source>
        <dbReference type="ARBA" id="ARBA00006386"/>
    </source>
</evidence>
<dbReference type="PANTHER" id="PTHR34184:SF4">
    <property type="entry name" value="UPF0718 PROTEIN YCGR"/>
    <property type="match status" value="1"/>
</dbReference>
<dbReference type="GO" id="GO:0005886">
    <property type="term" value="C:plasma membrane"/>
    <property type="evidence" value="ECO:0007669"/>
    <property type="project" value="UniProtKB-SubCell"/>
</dbReference>
<dbReference type="Pfam" id="PF03773">
    <property type="entry name" value="ArsP_1"/>
    <property type="match status" value="1"/>
</dbReference>
<dbReference type="EMBL" id="CP026923">
    <property type="protein sequence ID" value="AVG23742.1"/>
    <property type="molecule type" value="Genomic_DNA"/>
</dbReference>
<keyword evidence="9" id="KW-1185">Reference proteome</keyword>
<keyword evidence="5 7" id="KW-1133">Transmembrane helix</keyword>
<dbReference type="Proteomes" id="UP000243077">
    <property type="component" value="Chromosome"/>
</dbReference>
<evidence type="ECO:0000313" key="9">
    <source>
        <dbReference type="Proteomes" id="UP000243077"/>
    </source>
</evidence>
<comment type="subcellular location">
    <subcellularLocation>
        <location evidence="1">Cell membrane</location>
        <topology evidence="1">Multi-pass membrane protein</topology>
    </subcellularLocation>
</comment>
<dbReference type="PANTHER" id="PTHR34184">
    <property type="entry name" value="UPF0718 PROTEIN YCGR"/>
    <property type="match status" value="1"/>
</dbReference>
<keyword evidence="3" id="KW-1003">Cell membrane</keyword>